<dbReference type="AlphaFoldDB" id="A0A9P6J1H2"/>
<sequence length="402" mass="46323">MSSHVSIFDIPHITEEIGSKLNRQELVSCTLVNKIFYEMFKPLLWRELTFEQPTDGNEIVIDPAQKELLIDNIHMAKILCIEVSCRYKGLLNLLSQSCNRLRVLKCIMSSKDHGNVSSSMSDILNITTMFLKSLPLTLKILYMFWIQPSQFTERTAFQFTEQNWPEVYPSLEVATLSMSLEDGVEENPFFQFLQICPALKKLSCPRLANTEAFGKFVSLLETPRLLPELKEIDIGWQPIGDHWSRFILAMKTRMKGFTTDVDTTLLSPIAISALTTHWSRTVESLRMPRMYCDNIQLILTTCTNLRKFECLWTLDRDASQVNDEAVEPENWTCVRLEEFKLVFVDGRIDSAEEPLRSMQEKRAVGRRINQAYKQLGRLTNLKKLTVGWRTSVAFSVPISTYP</sequence>
<dbReference type="InterPro" id="IPR032675">
    <property type="entry name" value="LRR_dom_sf"/>
</dbReference>
<reference evidence="1" key="1">
    <citation type="journal article" date="2020" name="Fungal Divers.">
        <title>Resolving the Mortierellaceae phylogeny through synthesis of multi-gene phylogenetics and phylogenomics.</title>
        <authorList>
            <person name="Vandepol N."/>
            <person name="Liber J."/>
            <person name="Desiro A."/>
            <person name="Na H."/>
            <person name="Kennedy M."/>
            <person name="Barry K."/>
            <person name="Grigoriev I.V."/>
            <person name="Miller A.N."/>
            <person name="O'Donnell K."/>
            <person name="Stajich J.E."/>
            <person name="Bonito G."/>
        </authorList>
    </citation>
    <scope>NUCLEOTIDE SEQUENCE</scope>
    <source>
        <strain evidence="1">MES-2147</strain>
    </source>
</reference>
<organism evidence="1 2">
    <name type="scientific">Modicella reniformis</name>
    <dbReference type="NCBI Taxonomy" id="1440133"/>
    <lineage>
        <taxon>Eukaryota</taxon>
        <taxon>Fungi</taxon>
        <taxon>Fungi incertae sedis</taxon>
        <taxon>Mucoromycota</taxon>
        <taxon>Mortierellomycotina</taxon>
        <taxon>Mortierellomycetes</taxon>
        <taxon>Mortierellales</taxon>
        <taxon>Mortierellaceae</taxon>
        <taxon>Modicella</taxon>
    </lineage>
</organism>
<name>A0A9P6J1H2_9FUNG</name>
<gene>
    <name evidence="1" type="ORF">BGZ65_003493</name>
</gene>
<evidence type="ECO:0008006" key="3">
    <source>
        <dbReference type="Google" id="ProtNLM"/>
    </source>
</evidence>
<dbReference type="Gene3D" id="3.80.10.10">
    <property type="entry name" value="Ribonuclease Inhibitor"/>
    <property type="match status" value="1"/>
</dbReference>
<evidence type="ECO:0000313" key="1">
    <source>
        <dbReference type="EMBL" id="KAF9955262.1"/>
    </source>
</evidence>
<proteinExistence type="predicted"/>
<keyword evidence="2" id="KW-1185">Reference proteome</keyword>
<protein>
    <recommendedName>
        <fullName evidence="3">F-box domain-containing protein</fullName>
    </recommendedName>
</protein>
<dbReference type="EMBL" id="JAAAHW010006769">
    <property type="protein sequence ID" value="KAF9955262.1"/>
    <property type="molecule type" value="Genomic_DNA"/>
</dbReference>
<comment type="caution">
    <text evidence="1">The sequence shown here is derived from an EMBL/GenBank/DDBJ whole genome shotgun (WGS) entry which is preliminary data.</text>
</comment>
<dbReference type="Proteomes" id="UP000749646">
    <property type="component" value="Unassembled WGS sequence"/>
</dbReference>
<evidence type="ECO:0000313" key="2">
    <source>
        <dbReference type="Proteomes" id="UP000749646"/>
    </source>
</evidence>
<accession>A0A9P6J1H2</accession>
<dbReference type="OrthoDB" id="2405020at2759"/>